<dbReference type="EMBL" id="CP046913">
    <property type="protein sequence ID" value="QGZ61892.1"/>
    <property type="molecule type" value="Genomic_DNA"/>
</dbReference>
<dbReference type="CDD" id="cd02968">
    <property type="entry name" value="SCO"/>
    <property type="match status" value="1"/>
</dbReference>
<evidence type="ECO:0000313" key="7">
    <source>
        <dbReference type="EMBL" id="QGZ61892.1"/>
    </source>
</evidence>
<dbReference type="InterPro" id="IPR013766">
    <property type="entry name" value="Thioredoxin_domain"/>
</dbReference>
<dbReference type="InterPro" id="IPR003782">
    <property type="entry name" value="SCO1/SenC"/>
</dbReference>
<dbReference type="Proteomes" id="UP000433577">
    <property type="component" value="Chromosome 1"/>
</dbReference>
<dbReference type="FunFam" id="3.40.30.10:FF:000013">
    <property type="entry name" value="Blast:Protein SCO1 homolog, mitochondrial"/>
    <property type="match status" value="1"/>
</dbReference>
<feature type="binding site" evidence="3">
    <location>
        <position position="154"/>
    </location>
    <ligand>
        <name>Cu cation</name>
        <dbReference type="ChEBI" id="CHEBI:23378"/>
    </ligand>
</feature>
<dbReference type="Gene3D" id="3.40.30.10">
    <property type="entry name" value="Glutaredoxin"/>
    <property type="match status" value="1"/>
</dbReference>
<keyword evidence="5" id="KW-1133">Transmembrane helix</keyword>
<dbReference type="PROSITE" id="PS51352">
    <property type="entry name" value="THIOREDOXIN_2"/>
    <property type="match status" value="1"/>
</dbReference>
<name>A0A7Z2GHG2_9BURK</name>
<sequence>MRLRFTFSGRDQSTRREPISCRARHRAANFATFADDAPRQCAVAAIVSTGSSRRFCHRFATACAAALLPLVPLIALIARSRPRVRLRTGALALLTAGATLLAACSPRGQPWELTNVSGHLPDLDFALTADNGQPATGASFRGKTALVYFGYTHCPDVCPETMARLMSVLAKLGPDAQDVRILFISVDPARDTPAALHAYVGAFDAQHARGLTGSDAQVEALAKRYRVAYQMEQRDPNGDYEVTHSSAVYVFDAEGRARLLATDHDTPDAIAHDLRRVIRGTT</sequence>
<evidence type="ECO:0000313" key="8">
    <source>
        <dbReference type="Proteomes" id="UP000433577"/>
    </source>
</evidence>
<dbReference type="PANTHER" id="PTHR12151">
    <property type="entry name" value="ELECTRON TRANSPORT PROTIN SCO1/SENC FAMILY MEMBER"/>
    <property type="match status" value="1"/>
</dbReference>
<keyword evidence="5" id="KW-0812">Transmembrane</keyword>
<feature type="disulfide bond" description="Redox-active" evidence="4">
    <location>
        <begin position="154"/>
        <end position="158"/>
    </location>
</feature>
<keyword evidence="5" id="KW-0472">Membrane</keyword>
<keyword evidence="3" id="KW-0479">Metal-binding</keyword>
<feature type="transmembrane region" description="Helical" evidence="5">
    <location>
        <begin position="59"/>
        <end position="78"/>
    </location>
</feature>
<dbReference type="PANTHER" id="PTHR12151:SF25">
    <property type="entry name" value="LINALOOL DEHYDRATASE_ISOMERASE DOMAIN-CONTAINING PROTEIN"/>
    <property type="match status" value="1"/>
</dbReference>
<dbReference type="OrthoDB" id="9790194at2"/>
<reference evidence="7 8" key="1">
    <citation type="submission" date="2019-12" db="EMBL/GenBank/DDBJ databases">
        <title>Paraburkholderia acidiphila 7Q-K02 sp. nov and Paraburkholderia acidisoli DHF22 sp. nov., two strains isolated from forest soil.</title>
        <authorList>
            <person name="Gao Z."/>
            <person name="Qiu L."/>
        </authorList>
    </citation>
    <scope>NUCLEOTIDE SEQUENCE [LARGE SCALE GENOMIC DNA]</scope>
    <source>
        <strain evidence="7 8">DHF22</strain>
    </source>
</reference>
<comment type="similarity">
    <text evidence="1">Belongs to the SCO1/2 family.</text>
</comment>
<dbReference type="GO" id="GO:0046872">
    <property type="term" value="F:metal ion binding"/>
    <property type="evidence" value="ECO:0007669"/>
    <property type="project" value="UniProtKB-KW"/>
</dbReference>
<dbReference type="InterPro" id="IPR036249">
    <property type="entry name" value="Thioredoxin-like_sf"/>
</dbReference>
<evidence type="ECO:0000256" key="5">
    <source>
        <dbReference type="SAM" id="Phobius"/>
    </source>
</evidence>
<keyword evidence="2 3" id="KW-0186">Copper</keyword>
<feature type="binding site" evidence="3">
    <location>
        <position position="244"/>
    </location>
    <ligand>
        <name>Cu cation</name>
        <dbReference type="ChEBI" id="CHEBI:23378"/>
    </ligand>
</feature>
<evidence type="ECO:0000256" key="2">
    <source>
        <dbReference type="ARBA" id="ARBA00023008"/>
    </source>
</evidence>
<evidence type="ECO:0000256" key="1">
    <source>
        <dbReference type="ARBA" id="ARBA00010996"/>
    </source>
</evidence>
<dbReference type="AlphaFoldDB" id="A0A7Z2GHG2"/>
<evidence type="ECO:0000259" key="6">
    <source>
        <dbReference type="PROSITE" id="PS51352"/>
    </source>
</evidence>
<dbReference type="KEGG" id="pacs:FAZ98_09190"/>
<dbReference type="Pfam" id="PF02630">
    <property type="entry name" value="SCO1-SenC"/>
    <property type="match status" value="1"/>
</dbReference>
<proteinExistence type="inferred from homology"/>
<keyword evidence="8" id="KW-1185">Reference proteome</keyword>
<feature type="domain" description="Thioredoxin" evidence="6">
    <location>
        <begin position="116"/>
        <end position="282"/>
    </location>
</feature>
<dbReference type="SUPFAM" id="SSF52833">
    <property type="entry name" value="Thioredoxin-like"/>
    <property type="match status" value="1"/>
</dbReference>
<gene>
    <name evidence="7" type="ORF">FAZ98_09190</name>
</gene>
<evidence type="ECO:0000256" key="4">
    <source>
        <dbReference type="PIRSR" id="PIRSR603782-2"/>
    </source>
</evidence>
<feature type="binding site" evidence="3">
    <location>
        <position position="158"/>
    </location>
    <ligand>
        <name>Cu cation</name>
        <dbReference type="ChEBI" id="CHEBI:23378"/>
    </ligand>
</feature>
<keyword evidence="4" id="KW-1015">Disulfide bond</keyword>
<protein>
    <submittedName>
        <fullName evidence="7">SCO family protein</fullName>
    </submittedName>
</protein>
<organism evidence="7 8">
    <name type="scientific">Paraburkholderia acidisoli</name>
    <dbReference type="NCBI Taxonomy" id="2571748"/>
    <lineage>
        <taxon>Bacteria</taxon>
        <taxon>Pseudomonadati</taxon>
        <taxon>Pseudomonadota</taxon>
        <taxon>Betaproteobacteria</taxon>
        <taxon>Burkholderiales</taxon>
        <taxon>Burkholderiaceae</taxon>
        <taxon>Paraburkholderia</taxon>
    </lineage>
</organism>
<accession>A0A7Z2GHG2</accession>
<evidence type="ECO:0000256" key="3">
    <source>
        <dbReference type="PIRSR" id="PIRSR603782-1"/>
    </source>
</evidence>